<name>A0A0D2MXP6_9CHLO</name>
<dbReference type="Proteomes" id="UP000054498">
    <property type="component" value="Unassembled WGS sequence"/>
</dbReference>
<organism evidence="2 3">
    <name type="scientific">Monoraphidium neglectum</name>
    <dbReference type="NCBI Taxonomy" id="145388"/>
    <lineage>
        <taxon>Eukaryota</taxon>
        <taxon>Viridiplantae</taxon>
        <taxon>Chlorophyta</taxon>
        <taxon>core chlorophytes</taxon>
        <taxon>Chlorophyceae</taxon>
        <taxon>CS clade</taxon>
        <taxon>Sphaeropleales</taxon>
        <taxon>Selenastraceae</taxon>
        <taxon>Monoraphidium</taxon>
    </lineage>
</organism>
<accession>A0A0D2MXP6</accession>
<feature type="signal peptide" evidence="1">
    <location>
        <begin position="1"/>
        <end position="20"/>
    </location>
</feature>
<proteinExistence type="predicted"/>
<keyword evidence="1" id="KW-0732">Signal</keyword>
<dbReference type="EMBL" id="KK100279">
    <property type="protein sequence ID" value="KIZ07255.1"/>
    <property type="molecule type" value="Genomic_DNA"/>
</dbReference>
<dbReference type="AlphaFoldDB" id="A0A0D2MXP6"/>
<dbReference type="RefSeq" id="XP_013906274.1">
    <property type="nucleotide sequence ID" value="XM_014050820.1"/>
</dbReference>
<dbReference type="KEGG" id="mng:MNEG_0709"/>
<feature type="non-terminal residue" evidence="2">
    <location>
        <position position="175"/>
    </location>
</feature>
<reference evidence="2 3" key="1">
    <citation type="journal article" date="2013" name="BMC Genomics">
        <title>Reconstruction of the lipid metabolism for the microalga Monoraphidium neglectum from its genome sequence reveals characteristics suitable for biofuel production.</title>
        <authorList>
            <person name="Bogen C."/>
            <person name="Al-Dilaimi A."/>
            <person name="Albersmeier A."/>
            <person name="Wichmann J."/>
            <person name="Grundmann M."/>
            <person name="Rupp O."/>
            <person name="Lauersen K.J."/>
            <person name="Blifernez-Klassen O."/>
            <person name="Kalinowski J."/>
            <person name="Goesmann A."/>
            <person name="Mussgnug J.H."/>
            <person name="Kruse O."/>
        </authorList>
    </citation>
    <scope>NUCLEOTIDE SEQUENCE [LARGE SCALE GENOMIC DNA]</scope>
    <source>
        <strain evidence="2 3">SAG 48.87</strain>
    </source>
</reference>
<feature type="chain" id="PRO_5002248173" evidence="1">
    <location>
        <begin position="21"/>
        <end position="175"/>
    </location>
</feature>
<dbReference type="GeneID" id="25726827"/>
<evidence type="ECO:0000256" key="1">
    <source>
        <dbReference type="SAM" id="SignalP"/>
    </source>
</evidence>
<evidence type="ECO:0000313" key="3">
    <source>
        <dbReference type="Proteomes" id="UP000054498"/>
    </source>
</evidence>
<sequence>MRLLALALACSLLLLPNSDAAAQNAGNRVLILTTPGPNQTDFLTTALAARGIPYDIVQWDGDKSPRLDLNKILYEKDGVTGRYTGIAMLPNIEALGNMKRIEVKDLWRYQRRTGARAVKFNVWAPTVGYAADDLACASSAAEMTLSRAALPLATADVNASLLLTGQGLYRQGREV</sequence>
<evidence type="ECO:0000313" key="2">
    <source>
        <dbReference type="EMBL" id="KIZ07255.1"/>
    </source>
</evidence>
<gene>
    <name evidence="2" type="ORF">MNEG_0709</name>
</gene>
<keyword evidence="3" id="KW-1185">Reference proteome</keyword>
<protein>
    <submittedName>
        <fullName evidence="2">Uncharacterized protein</fullName>
    </submittedName>
</protein>